<comment type="caution">
    <text evidence="2">The sequence shown here is derived from an EMBL/GenBank/DDBJ whole genome shotgun (WGS) entry which is preliminary data.</text>
</comment>
<gene>
    <name evidence="2" type="ORF">GCM10011328_00190</name>
</gene>
<evidence type="ECO:0000313" key="3">
    <source>
        <dbReference type="Proteomes" id="UP000627464"/>
    </source>
</evidence>
<reference evidence="3" key="1">
    <citation type="journal article" date="2019" name="Int. J. Syst. Evol. Microbiol.">
        <title>The Global Catalogue of Microorganisms (GCM) 10K type strain sequencing project: providing services to taxonomists for standard genome sequencing and annotation.</title>
        <authorList>
            <consortium name="The Broad Institute Genomics Platform"/>
            <consortium name="The Broad Institute Genome Sequencing Center for Infectious Disease"/>
            <person name="Wu L."/>
            <person name="Ma J."/>
        </authorList>
    </citation>
    <scope>NUCLEOTIDE SEQUENCE [LARGE SCALE GENOMIC DNA]</scope>
    <source>
        <strain evidence="3">CGMCC 1.12806</strain>
    </source>
</reference>
<feature type="transmembrane region" description="Helical" evidence="1">
    <location>
        <begin position="21"/>
        <end position="40"/>
    </location>
</feature>
<dbReference type="EMBL" id="BMFZ01000001">
    <property type="protein sequence ID" value="GGA29698.1"/>
    <property type="molecule type" value="Genomic_DNA"/>
</dbReference>
<keyword evidence="1" id="KW-0812">Transmembrane</keyword>
<feature type="transmembrane region" description="Helical" evidence="1">
    <location>
        <begin position="52"/>
        <end position="73"/>
    </location>
</feature>
<accession>A0ABQ1FV61</accession>
<sequence>MNHPPRYPDYADIHHARWRRWWVALPVILFLSAMATMLLWPEGKPTRTPSFWFWSLVLPLLLWLIAVAGRWLVWLVALYNRNTYQVTIAESLDAWWQYRSRTLPVEHVLLVTPLGDEDADHEPLLSSSLPPTPLQSTDASGSALLRCSQVLGMQSRSVLLARYLARRLLTQFRQNDEARPVQVFCWLGDDDSLAAFTQALESDGMRLPDDVIRMDDASKLDNVTDAMPQDEQALMLCAGCGEGEADNGSVAGEGAFAWLCGHQALALMYRAEILNPDAGETPQQLVGQLSRYARLNAAPERVIAADKTAMDTLLPSGWSAVDHVLTPWLGHAGAVTPFIVLSLAALSARNGQACGWTASLMDNQLMTGVCVPRGNLPH</sequence>
<proteinExistence type="predicted"/>
<protein>
    <recommendedName>
        <fullName evidence="4">Type VI secretion protein</fullName>
    </recommendedName>
</protein>
<evidence type="ECO:0000313" key="2">
    <source>
        <dbReference type="EMBL" id="GGA29698.1"/>
    </source>
</evidence>
<evidence type="ECO:0000256" key="1">
    <source>
        <dbReference type="SAM" id="Phobius"/>
    </source>
</evidence>
<keyword evidence="1" id="KW-0472">Membrane</keyword>
<organism evidence="2 3">
    <name type="scientific">Hafnia psychrotolerans</name>
    <dbReference type="NCBI Taxonomy" id="1477018"/>
    <lineage>
        <taxon>Bacteria</taxon>
        <taxon>Pseudomonadati</taxon>
        <taxon>Pseudomonadota</taxon>
        <taxon>Gammaproteobacteria</taxon>
        <taxon>Enterobacterales</taxon>
        <taxon>Hafniaceae</taxon>
        <taxon>Hafnia</taxon>
    </lineage>
</organism>
<keyword evidence="3" id="KW-1185">Reference proteome</keyword>
<dbReference type="RefSeq" id="WP_188469214.1">
    <property type="nucleotide sequence ID" value="NZ_BMFZ01000001.1"/>
</dbReference>
<dbReference type="Proteomes" id="UP000627464">
    <property type="component" value="Unassembled WGS sequence"/>
</dbReference>
<name>A0ABQ1FV61_9GAMM</name>
<evidence type="ECO:0008006" key="4">
    <source>
        <dbReference type="Google" id="ProtNLM"/>
    </source>
</evidence>
<keyword evidence="1" id="KW-1133">Transmembrane helix</keyword>